<reference evidence="5" key="1">
    <citation type="submission" date="2013-04" db="EMBL/GenBank/DDBJ databases">
        <authorList>
            <person name="Qu J."/>
            <person name="Murali S.C."/>
            <person name="Bandaranaike D."/>
            <person name="Bellair M."/>
            <person name="Blankenburg K."/>
            <person name="Chao H."/>
            <person name="Dinh H."/>
            <person name="Doddapaneni H."/>
            <person name="Downs B."/>
            <person name="Dugan-Rocha S."/>
            <person name="Elkadiri S."/>
            <person name="Gnanaolivu R.D."/>
            <person name="Hernandez B."/>
            <person name="Javaid M."/>
            <person name="Jayaseelan J.C."/>
            <person name="Lee S."/>
            <person name="Li M."/>
            <person name="Ming W."/>
            <person name="Munidasa M."/>
            <person name="Muniz J."/>
            <person name="Nguyen L."/>
            <person name="Ongeri F."/>
            <person name="Osuji N."/>
            <person name="Pu L.-L."/>
            <person name="Puazo M."/>
            <person name="Qu C."/>
            <person name="Quiroz J."/>
            <person name="Raj R."/>
            <person name="Weissenberger G."/>
            <person name="Xin Y."/>
            <person name="Zou X."/>
            <person name="Han Y."/>
            <person name="Richards S."/>
            <person name="Worley K."/>
            <person name="Muzny D."/>
            <person name="Gibbs R."/>
        </authorList>
    </citation>
    <scope>NUCLEOTIDE SEQUENCE</scope>
    <source>
        <strain evidence="5">Sampled in the wild</strain>
    </source>
</reference>
<dbReference type="Pfam" id="PF13242">
    <property type="entry name" value="Hydrolase_like"/>
    <property type="match status" value="1"/>
</dbReference>
<evidence type="ECO:0000256" key="1">
    <source>
        <dbReference type="PIRNR" id="PIRNR000915"/>
    </source>
</evidence>
<gene>
    <name evidence="5" type="ORF">J437_LFUL001090</name>
</gene>
<feature type="binding site" evidence="4">
    <location>
        <position position="41"/>
    </location>
    <ligand>
        <name>Mg(2+)</name>
        <dbReference type="ChEBI" id="CHEBI:18420"/>
    </ligand>
</feature>
<dbReference type="InterPro" id="IPR006357">
    <property type="entry name" value="HAD-SF_hydro_IIA"/>
</dbReference>
<dbReference type="EMBL" id="KZ308182">
    <property type="protein sequence ID" value="KAG8224013.1"/>
    <property type="molecule type" value="Genomic_DNA"/>
</dbReference>
<dbReference type="OrthoDB" id="413953at2759"/>
<reference evidence="5" key="2">
    <citation type="submission" date="2017-10" db="EMBL/GenBank/DDBJ databases">
        <title>Ladona fulva Genome sequencing and assembly.</title>
        <authorList>
            <person name="Murali S."/>
            <person name="Richards S."/>
            <person name="Bandaranaike D."/>
            <person name="Bellair M."/>
            <person name="Blankenburg K."/>
            <person name="Chao H."/>
            <person name="Dinh H."/>
            <person name="Doddapaneni H."/>
            <person name="Dugan-Rocha S."/>
            <person name="Elkadiri S."/>
            <person name="Gnanaolivu R."/>
            <person name="Hernandez B."/>
            <person name="Skinner E."/>
            <person name="Javaid M."/>
            <person name="Lee S."/>
            <person name="Li M."/>
            <person name="Ming W."/>
            <person name="Munidasa M."/>
            <person name="Muniz J."/>
            <person name="Nguyen L."/>
            <person name="Hughes D."/>
            <person name="Osuji N."/>
            <person name="Pu L.-L."/>
            <person name="Puazo M."/>
            <person name="Qu C."/>
            <person name="Quiroz J."/>
            <person name="Raj R."/>
            <person name="Weissenberger G."/>
            <person name="Xin Y."/>
            <person name="Zou X."/>
            <person name="Han Y."/>
            <person name="Worley K."/>
            <person name="Muzny D."/>
            <person name="Gibbs R."/>
        </authorList>
    </citation>
    <scope>NUCLEOTIDE SEQUENCE</scope>
    <source>
        <strain evidence="5">Sampled in the wild</strain>
    </source>
</reference>
<keyword evidence="6" id="KW-1185">Reference proteome</keyword>
<evidence type="ECO:0000256" key="3">
    <source>
        <dbReference type="PIRSR" id="PIRSR000915-2"/>
    </source>
</evidence>
<sequence length="311" mass="34455">MIFCEVDILSIRMNGKPRNLASLSKEEMKDFLNSFDTIVSDCDGVIWMPGRTFPRCDSVIKKLKEFGKKIIFFSNNSYSTRNEYVKKFEKHGIEVDKSEVILPPVIAGAYLESINFQKKVFLIGNSASQEEIESFGIRVYKEPAALSEPGIMQLVEAVSSLDPEVGAVVMDLDVNISYIKMMKAVAYLKDPNCLFLVTATEYKLPFYGVLTFIGPGFFSDTVTSVSGKKPTIMGKPSVEGGEYIKKVHSIVPERTLMIGDTISHDIGLATNCGFLSLFVLSGINTLDDIEKEGFVPDYYISSLSDLGPLLP</sequence>
<evidence type="ECO:0000256" key="4">
    <source>
        <dbReference type="PIRSR" id="PIRSR000915-3"/>
    </source>
</evidence>
<dbReference type="PANTHER" id="PTHR19288:SF4">
    <property type="entry name" value="RE04130P-RELATED"/>
    <property type="match status" value="1"/>
</dbReference>
<comment type="similarity">
    <text evidence="1">Belongs to the HAD-like hydrolase superfamily.</text>
</comment>
<dbReference type="SUPFAM" id="SSF56784">
    <property type="entry name" value="HAD-like"/>
    <property type="match status" value="1"/>
</dbReference>
<feature type="binding site" evidence="3">
    <location>
        <begin position="74"/>
        <end position="76"/>
    </location>
    <ligand>
        <name>substrate</name>
    </ligand>
</feature>
<dbReference type="AlphaFoldDB" id="A0A8K0NW76"/>
<dbReference type="Proteomes" id="UP000792457">
    <property type="component" value="Unassembled WGS sequence"/>
</dbReference>
<dbReference type="NCBIfam" id="TIGR01460">
    <property type="entry name" value="HAD-SF-IIA"/>
    <property type="match status" value="1"/>
</dbReference>
<keyword evidence="1" id="KW-0378">Hydrolase</keyword>
<dbReference type="InterPro" id="IPR036412">
    <property type="entry name" value="HAD-like_sf"/>
</dbReference>
<evidence type="ECO:0000313" key="6">
    <source>
        <dbReference type="Proteomes" id="UP000792457"/>
    </source>
</evidence>
<dbReference type="GO" id="GO:0005737">
    <property type="term" value="C:cytoplasm"/>
    <property type="evidence" value="ECO:0007669"/>
    <property type="project" value="TreeGrafter"/>
</dbReference>
<feature type="active site" description="Nucleophile" evidence="2">
    <location>
        <position position="41"/>
    </location>
</feature>
<comment type="caution">
    <text evidence="5">The sequence shown here is derived from an EMBL/GenBank/DDBJ whole genome shotgun (WGS) entry which is preliminary data.</text>
</comment>
<dbReference type="GO" id="GO:0016791">
    <property type="term" value="F:phosphatase activity"/>
    <property type="evidence" value="ECO:0007669"/>
    <property type="project" value="TreeGrafter"/>
</dbReference>
<feature type="active site" description="Proton donor" evidence="2">
    <location>
        <position position="43"/>
    </location>
</feature>
<feature type="binding site" evidence="4">
    <location>
        <position position="43"/>
    </location>
    <ligand>
        <name>Mg(2+)</name>
        <dbReference type="ChEBI" id="CHEBI:18420"/>
    </ligand>
</feature>
<accession>A0A8K0NW76</accession>
<dbReference type="Pfam" id="PF13344">
    <property type="entry name" value="Hydrolase_6"/>
    <property type="match status" value="1"/>
</dbReference>
<organism evidence="5 6">
    <name type="scientific">Ladona fulva</name>
    <name type="common">Scarce chaser dragonfly</name>
    <name type="synonym">Libellula fulva</name>
    <dbReference type="NCBI Taxonomy" id="123851"/>
    <lineage>
        <taxon>Eukaryota</taxon>
        <taxon>Metazoa</taxon>
        <taxon>Ecdysozoa</taxon>
        <taxon>Arthropoda</taxon>
        <taxon>Hexapoda</taxon>
        <taxon>Insecta</taxon>
        <taxon>Pterygota</taxon>
        <taxon>Palaeoptera</taxon>
        <taxon>Odonata</taxon>
        <taxon>Epiprocta</taxon>
        <taxon>Anisoptera</taxon>
        <taxon>Libelluloidea</taxon>
        <taxon>Libellulidae</taxon>
        <taxon>Ladona</taxon>
    </lineage>
</organism>
<evidence type="ECO:0000313" key="5">
    <source>
        <dbReference type="EMBL" id="KAG8224013.1"/>
    </source>
</evidence>
<dbReference type="GO" id="GO:0046872">
    <property type="term" value="F:metal ion binding"/>
    <property type="evidence" value="ECO:0007669"/>
    <property type="project" value="UniProtKB-KW"/>
</dbReference>
<feature type="binding site" evidence="4">
    <location>
        <position position="260"/>
    </location>
    <ligand>
        <name>Mg(2+)</name>
        <dbReference type="ChEBI" id="CHEBI:18420"/>
    </ligand>
</feature>
<protein>
    <recommendedName>
        <fullName evidence="7">4-nitrophenylphosphatase</fullName>
    </recommendedName>
</protein>
<keyword evidence="4" id="KW-0460">Magnesium</keyword>
<dbReference type="InterPro" id="IPR023214">
    <property type="entry name" value="HAD_sf"/>
</dbReference>
<evidence type="ECO:0000256" key="2">
    <source>
        <dbReference type="PIRSR" id="PIRSR000915-1"/>
    </source>
</evidence>
<feature type="binding site" evidence="3">
    <location>
        <position position="235"/>
    </location>
    <ligand>
        <name>substrate</name>
    </ligand>
</feature>
<dbReference type="Gene3D" id="3.40.50.1000">
    <property type="entry name" value="HAD superfamily/HAD-like"/>
    <property type="match status" value="2"/>
</dbReference>
<keyword evidence="4" id="KW-0479">Metal-binding</keyword>
<evidence type="ECO:0008006" key="7">
    <source>
        <dbReference type="Google" id="ProtNLM"/>
    </source>
</evidence>
<dbReference type="PIRSF" id="PIRSF000915">
    <property type="entry name" value="PGP-type_phosphatase"/>
    <property type="match status" value="1"/>
</dbReference>
<proteinExistence type="inferred from homology"/>
<name>A0A8K0NW76_LADFU</name>
<comment type="cofactor">
    <cofactor evidence="4">
        <name>Mg(2+)</name>
        <dbReference type="ChEBI" id="CHEBI:18420"/>
    </cofactor>
    <text evidence="4">Divalent metal ions. Mg(2+) is the most effective.</text>
</comment>
<dbReference type="PANTHER" id="PTHR19288">
    <property type="entry name" value="4-NITROPHENYLPHOSPHATASE-RELATED"/>
    <property type="match status" value="1"/>
</dbReference>